<evidence type="ECO:0000256" key="1">
    <source>
        <dbReference type="ARBA" id="ARBA00022829"/>
    </source>
</evidence>
<organism evidence="5 6">
    <name type="scientific">Cupriavidus pauculus</name>
    <dbReference type="NCBI Taxonomy" id="82633"/>
    <lineage>
        <taxon>Bacteria</taxon>
        <taxon>Pseudomonadati</taxon>
        <taxon>Pseudomonadota</taxon>
        <taxon>Betaproteobacteria</taxon>
        <taxon>Burkholderiales</taxon>
        <taxon>Burkholderiaceae</taxon>
        <taxon>Cupriavidus</taxon>
    </lineage>
</organism>
<feature type="domain" description="Tyr recombinase" evidence="4">
    <location>
        <begin position="142"/>
        <end position="340"/>
    </location>
</feature>
<dbReference type="GO" id="GO:0007059">
    <property type="term" value="P:chromosome segregation"/>
    <property type="evidence" value="ECO:0007669"/>
    <property type="project" value="UniProtKB-KW"/>
</dbReference>
<dbReference type="InterPro" id="IPR013762">
    <property type="entry name" value="Integrase-like_cat_sf"/>
</dbReference>
<dbReference type="Pfam" id="PF00589">
    <property type="entry name" value="Phage_integrase"/>
    <property type="match status" value="1"/>
</dbReference>
<dbReference type="GO" id="GO:0006310">
    <property type="term" value="P:DNA recombination"/>
    <property type="evidence" value="ECO:0007669"/>
    <property type="project" value="UniProtKB-KW"/>
</dbReference>
<dbReference type="AlphaFoldDB" id="A0A3G8H0L8"/>
<evidence type="ECO:0000313" key="6">
    <source>
        <dbReference type="Proteomes" id="UP000270411"/>
    </source>
</evidence>
<evidence type="ECO:0000256" key="3">
    <source>
        <dbReference type="ARBA" id="ARBA00023172"/>
    </source>
</evidence>
<dbReference type="InterPro" id="IPR050090">
    <property type="entry name" value="Tyrosine_recombinase_XerCD"/>
</dbReference>
<dbReference type="SUPFAM" id="SSF56349">
    <property type="entry name" value="DNA breaking-rejoining enzymes"/>
    <property type="match status" value="1"/>
</dbReference>
<dbReference type="PANTHER" id="PTHR30349">
    <property type="entry name" value="PHAGE INTEGRASE-RELATED"/>
    <property type="match status" value="1"/>
</dbReference>
<keyword evidence="1" id="KW-0159">Chromosome partition</keyword>
<proteinExistence type="predicted"/>
<dbReference type="OrthoDB" id="5899838at2"/>
<evidence type="ECO:0000256" key="2">
    <source>
        <dbReference type="ARBA" id="ARBA00022908"/>
    </source>
</evidence>
<dbReference type="RefSeq" id="WP_124683656.1">
    <property type="nucleotide sequence ID" value="NZ_CP033969.1"/>
</dbReference>
<protein>
    <recommendedName>
        <fullName evidence="4">Tyr recombinase domain-containing protein</fullName>
    </recommendedName>
</protein>
<evidence type="ECO:0000259" key="4">
    <source>
        <dbReference type="PROSITE" id="PS51898"/>
    </source>
</evidence>
<dbReference type="InterPro" id="IPR002104">
    <property type="entry name" value="Integrase_catalytic"/>
</dbReference>
<dbReference type="PANTHER" id="PTHR30349:SF81">
    <property type="entry name" value="TYROSINE RECOMBINASE XERC"/>
    <property type="match status" value="1"/>
</dbReference>
<name>A0A3G8H0L8_9BURK</name>
<dbReference type="GO" id="GO:0015074">
    <property type="term" value="P:DNA integration"/>
    <property type="evidence" value="ECO:0007669"/>
    <property type="project" value="UniProtKB-KW"/>
</dbReference>
<evidence type="ECO:0000313" key="5">
    <source>
        <dbReference type="EMBL" id="AZG13805.1"/>
    </source>
</evidence>
<accession>A0A3G8H0L8</accession>
<keyword evidence="2" id="KW-0229">DNA integration</keyword>
<reference evidence="6" key="1">
    <citation type="submission" date="2018-11" db="EMBL/GenBank/DDBJ databases">
        <title>FDA dAtabase for Regulatory Grade micrObial Sequences (FDA-ARGOS): Supporting development and validation of Infectious Disease Dx tests.</title>
        <authorList>
            <person name="Goldberg B."/>
            <person name="Campos J."/>
            <person name="Tallon L."/>
            <person name="Sadzewicz L."/>
            <person name="Zhao X."/>
            <person name="Vavikolanu K."/>
            <person name="Mehta A."/>
            <person name="Aluvathingal J."/>
            <person name="Nadendla S."/>
            <person name="Geyer C."/>
            <person name="Nandy P."/>
            <person name="Yan Y."/>
            <person name="Sichtig H."/>
        </authorList>
    </citation>
    <scope>NUCLEOTIDE SEQUENCE [LARGE SCALE GENOMIC DNA]</scope>
    <source>
        <strain evidence="6">FDAARGOS_614</strain>
    </source>
</reference>
<dbReference type="PROSITE" id="PS51898">
    <property type="entry name" value="TYR_RECOMBINASE"/>
    <property type="match status" value="1"/>
</dbReference>
<dbReference type="GO" id="GO:0003677">
    <property type="term" value="F:DNA binding"/>
    <property type="evidence" value="ECO:0007669"/>
    <property type="project" value="InterPro"/>
</dbReference>
<dbReference type="KEGG" id="cpau:EHF44_10285"/>
<gene>
    <name evidence="5" type="ORF">EHF44_10285</name>
</gene>
<keyword evidence="3" id="KW-0233">DNA recombination</keyword>
<sequence>MDISWTTYDSHLAFLFVDEQERIIEFPTEWMRSQAKSAKKLADGTQHRYAEKVRDLCRFLGRHPIYGQWRVDDALRRMNRVMLNEFYRSLESLGQGPAAVRLAEVAIKEFTNWLNSDEANYAHTRPLYPEHAPLITPPPIKRIPRYLTEQQVIQLLSGLHYEAQRLVVHFVYDTGLRISEVPRVLKSDLPDWRHYPDGMMYFPLLVRGSKGRARQLKERYTIISRPLLSRIAKHHNTKSYLFNYDFDNHRKPALLNVFGDVWTEDAIESLLVRAKVRAKLDDASCHRLRHGTAYSVLRSDHGKTMLDNLVITQKMLGHADIGTTEIYTAIPAPVLAKIRNAYGISEAKPRFEEAQQIFDKTYLPEKKEPPKKRIGVVNGE</sequence>
<dbReference type="EMBL" id="CP033969">
    <property type="protein sequence ID" value="AZG13805.1"/>
    <property type="molecule type" value="Genomic_DNA"/>
</dbReference>
<dbReference type="Proteomes" id="UP000270411">
    <property type="component" value="Chromosome 1"/>
</dbReference>
<dbReference type="InterPro" id="IPR011010">
    <property type="entry name" value="DNA_brk_join_enz"/>
</dbReference>
<dbReference type="Gene3D" id="1.10.443.10">
    <property type="entry name" value="Intergrase catalytic core"/>
    <property type="match status" value="1"/>
</dbReference>